<evidence type="ECO:0000256" key="6">
    <source>
        <dbReference type="ARBA" id="ARBA00038255"/>
    </source>
</evidence>
<evidence type="ECO:0000256" key="4">
    <source>
        <dbReference type="ARBA" id="ARBA00022694"/>
    </source>
</evidence>
<keyword evidence="2" id="KW-0963">Cytoplasm</keyword>
<evidence type="ECO:0000256" key="2">
    <source>
        <dbReference type="ARBA" id="ARBA00022490"/>
    </source>
</evidence>
<evidence type="ECO:0000313" key="9">
    <source>
        <dbReference type="EMBL" id="KAJ4844773.1"/>
    </source>
</evidence>
<organism evidence="9 10">
    <name type="scientific">Turnera subulata</name>
    <dbReference type="NCBI Taxonomy" id="218843"/>
    <lineage>
        <taxon>Eukaryota</taxon>
        <taxon>Viridiplantae</taxon>
        <taxon>Streptophyta</taxon>
        <taxon>Embryophyta</taxon>
        <taxon>Tracheophyta</taxon>
        <taxon>Spermatophyta</taxon>
        <taxon>Magnoliopsida</taxon>
        <taxon>eudicotyledons</taxon>
        <taxon>Gunneridae</taxon>
        <taxon>Pentapetalae</taxon>
        <taxon>rosids</taxon>
        <taxon>fabids</taxon>
        <taxon>Malpighiales</taxon>
        <taxon>Passifloraceae</taxon>
        <taxon>Turnera</taxon>
    </lineage>
</organism>
<gene>
    <name evidence="9" type="ORF">Tsubulata_003478</name>
</gene>
<evidence type="ECO:0008006" key="11">
    <source>
        <dbReference type="Google" id="ProtNLM"/>
    </source>
</evidence>
<feature type="repeat" description="WD" evidence="7">
    <location>
        <begin position="251"/>
        <end position="284"/>
    </location>
</feature>
<dbReference type="PROSITE" id="PS00678">
    <property type="entry name" value="WD_REPEATS_1"/>
    <property type="match status" value="1"/>
</dbReference>
<dbReference type="OrthoDB" id="5594999at2759"/>
<dbReference type="PANTHER" id="PTHR14344:SF3">
    <property type="entry name" value="WD REPEAT-CONTAINING PROTEIN 6"/>
    <property type="match status" value="1"/>
</dbReference>
<comment type="similarity">
    <text evidence="6">Belongs to the WD repeat WDR6 family.</text>
</comment>
<reference evidence="9" key="2">
    <citation type="journal article" date="2023" name="Plants (Basel)">
        <title>Annotation of the Turnera subulata (Passifloraceae) Draft Genome Reveals the S-Locus Evolved after the Divergence of Turneroideae from Passifloroideae in a Stepwise Manner.</title>
        <authorList>
            <person name="Henning P.M."/>
            <person name="Roalson E.H."/>
            <person name="Mir W."/>
            <person name="McCubbin A.G."/>
            <person name="Shore J.S."/>
        </authorList>
    </citation>
    <scope>NUCLEOTIDE SEQUENCE</scope>
    <source>
        <strain evidence="9">F60SS</strain>
    </source>
</reference>
<keyword evidence="5" id="KW-0677">Repeat</keyword>
<dbReference type="GO" id="GO:0030488">
    <property type="term" value="P:tRNA methylation"/>
    <property type="evidence" value="ECO:0007669"/>
    <property type="project" value="TreeGrafter"/>
</dbReference>
<accession>A0A9Q0G721</accession>
<dbReference type="Gene3D" id="2.130.10.10">
    <property type="entry name" value="YVTN repeat-like/Quinoprotein amine dehydrogenase"/>
    <property type="match status" value="5"/>
</dbReference>
<dbReference type="SMART" id="SM00320">
    <property type="entry name" value="WD40"/>
    <property type="match status" value="8"/>
</dbReference>
<evidence type="ECO:0000256" key="3">
    <source>
        <dbReference type="ARBA" id="ARBA00022574"/>
    </source>
</evidence>
<evidence type="ECO:0000256" key="8">
    <source>
        <dbReference type="SAM" id="MobiDB-lite"/>
    </source>
</evidence>
<dbReference type="InterPro" id="IPR051973">
    <property type="entry name" value="tRNA_Anticodon_Mtase-Reg"/>
</dbReference>
<dbReference type="EMBL" id="JAKUCV010001864">
    <property type="protein sequence ID" value="KAJ4844773.1"/>
    <property type="molecule type" value="Genomic_DNA"/>
</dbReference>
<dbReference type="PROSITE" id="PS50082">
    <property type="entry name" value="WD_REPEATS_2"/>
    <property type="match status" value="1"/>
</dbReference>
<name>A0A9Q0G721_9ROSI</name>
<dbReference type="InterPro" id="IPR019775">
    <property type="entry name" value="WD40_repeat_CS"/>
</dbReference>
<keyword evidence="4" id="KW-0819">tRNA processing</keyword>
<feature type="region of interest" description="Disordered" evidence="8">
    <location>
        <begin position="950"/>
        <end position="970"/>
    </location>
</feature>
<evidence type="ECO:0000256" key="5">
    <source>
        <dbReference type="ARBA" id="ARBA00022737"/>
    </source>
</evidence>
<dbReference type="InterPro" id="IPR001680">
    <property type="entry name" value="WD40_rpt"/>
</dbReference>
<dbReference type="PROSITE" id="PS50294">
    <property type="entry name" value="WD_REPEATS_REGION"/>
    <property type="match status" value="1"/>
</dbReference>
<dbReference type="InterPro" id="IPR015943">
    <property type="entry name" value="WD40/YVTN_repeat-like_dom_sf"/>
</dbReference>
<evidence type="ECO:0000256" key="7">
    <source>
        <dbReference type="PROSITE-ProRule" id="PRU00221"/>
    </source>
</evidence>
<comment type="caution">
    <text evidence="9">The sequence shown here is derived from an EMBL/GenBank/DDBJ whole genome shotgun (WGS) entry which is preliminary data.</text>
</comment>
<reference evidence="9" key="1">
    <citation type="submission" date="2022-02" db="EMBL/GenBank/DDBJ databases">
        <authorList>
            <person name="Henning P.M."/>
            <person name="McCubbin A.G."/>
            <person name="Shore J.S."/>
        </authorList>
    </citation>
    <scope>NUCLEOTIDE SEQUENCE</scope>
    <source>
        <strain evidence="9">F60SS</strain>
        <tissue evidence="9">Leaves</tissue>
    </source>
</reference>
<dbReference type="Proteomes" id="UP001141552">
    <property type="component" value="Unassembled WGS sequence"/>
</dbReference>
<dbReference type="InterPro" id="IPR036322">
    <property type="entry name" value="WD40_repeat_dom_sf"/>
</dbReference>
<keyword evidence="10" id="KW-1185">Reference proteome</keyword>
<comment type="subcellular location">
    <subcellularLocation>
        <location evidence="1">Cytoplasm</location>
    </subcellularLocation>
</comment>
<evidence type="ECO:0000256" key="1">
    <source>
        <dbReference type="ARBA" id="ARBA00004496"/>
    </source>
</evidence>
<protein>
    <recommendedName>
        <fullName evidence="11">WD repeat-containing protein 6</fullName>
    </recommendedName>
</protein>
<sequence>MAEQQQTTKWRLRSGDYLGEISALCFLHPPPHLSSLPFLLAGTGSQLLLYSLEAGKLIQSFQVFRGIRVHGITCCSFTASSKTEDRSLSFEIAVFGEKRVKLLILSLSLSSQNELPLSVELSLVHSLPRFSHWVLDVSFLKCGVSSNEKENHYLAVGCSDNSICIWNVSASSVVLEVQSPDKCLLYSMRLWGENLEDLRIASGTIFNEIIVWKVVLQGPVQSFPPSMSSLEGDIRSQPQFCQCKAAHICRLIGHEGSIFRIVWSSDGSKLVSVSDDRSARIWEVVAELPDNPVEVAAGTVLFGHNARVWDCCICDSLVVTAGEDCTCRVWGLDGKQLKMIREHIGRGVWRCLYDPNSSLLITGGFDSAIKVHQLPVSLSWVVGRKDELDQLFVGADIFTGRIPNTSEHVGLTVIRQQSHHTDSKSEYVRCLHFTREDTLYVATNHGYLYHAKFCDTQDAKWTKLVQVNEQVPIVCMDLLSLNVPKCSSGVDDWIALGDGKGNMTVVRVIGDISTPQVDFILTWSAGKERQLLGTYWCNALGFRFIFSADPRGTLRLWRLHDPLQTGSHPSAGSANVSLLAEFTSCFGIRIMCLDASLEHEVLVCGDLRGNLVLFPLSKSLLVDTSTASETKISPLIYFKGAHGISSVSSISVAKLSSSEIEIRSSGGDGCICYLEYGQDLHSLEFIGMKQVKELSLIESVSATRKPPNDLANCGYAVGFASTDFIIWNLITEAKVVQIPCGGWRRPHSYYHGHVPEAQNCFAYVKDEVIFVHRQWTAETERKIFPQNLHIQFHGREMHSLCFVSENTLVEANVKHDISDKSSWIATGCEDGTVRLTRYVPGVESWFVSKLLGEHVGGSAVRSICSVSKVHRMASDMNIDSKNEQNSIEDTENPFLLISVGAKRVLTSWLLRTRKQDEEKSILEQEEATNEKSCFPPLEKSASMSFKWLSTDMPPKRSSSSGKTKSSEKLGVTEEISSIKTYPESKSISLVKAEEDSTNGLDDKCEDDWRYLAVTAFLVRCSSSRLNVCFVAVACSDASVALRALVLPHRLWFDVAFLVPVSSPVLALQHVIIPNRLSSEENVQIGNAYIVIGGATDGSISFWDLTDSVENFVNQLSALNLESLGNCQKRPRTGRGSQGGRLWKSLGRSCSKKGSSIGTVTLEAEERTNSDLVNGDHGRSGTVSGVESCSTEMMNNGSCETEIINAAISCSETCSKAVHDSSLDTAVHGIGSLGGRCEIQPLYVFNNVHQSGVNCLHVSSVPSSQGSDTGFVFRVVSGGDDQALHCFEFELSPVSTSINPNIVSPDGGCIFGNSESVKNSFRCSQSQNKNLRLRFLHRDRVASAHSSAIKGIWTDGTWVFSTGLDQRIRCWLLTDHCKLTEQANLIISVPEPEALHARACSRNHYEIAVAGRGMQMVEFSAL</sequence>
<proteinExistence type="inferred from homology"/>
<keyword evidence="3 7" id="KW-0853">WD repeat</keyword>
<dbReference type="GO" id="GO:0005737">
    <property type="term" value="C:cytoplasm"/>
    <property type="evidence" value="ECO:0007669"/>
    <property type="project" value="UniProtKB-SubCell"/>
</dbReference>
<evidence type="ECO:0000313" key="10">
    <source>
        <dbReference type="Proteomes" id="UP001141552"/>
    </source>
</evidence>
<dbReference type="PANTHER" id="PTHR14344">
    <property type="entry name" value="WD REPEAT PROTEIN"/>
    <property type="match status" value="1"/>
</dbReference>
<dbReference type="Pfam" id="PF00400">
    <property type="entry name" value="WD40"/>
    <property type="match status" value="4"/>
</dbReference>
<dbReference type="SUPFAM" id="SSF50978">
    <property type="entry name" value="WD40 repeat-like"/>
    <property type="match status" value="2"/>
</dbReference>